<evidence type="ECO:0000313" key="3">
    <source>
        <dbReference type="Proteomes" id="UP000326340"/>
    </source>
</evidence>
<dbReference type="Proteomes" id="UP000326340">
    <property type="component" value="Unassembled WGS sequence"/>
</dbReference>
<sequence>MAISPSRRRPPEPLAIPTSRHTPQRTCGQGHRKGHASWRARHRPCFLHGRRPRAMEGFDRERCEAGAKERVDKYSAAKVHCWRV</sequence>
<accession>A0A5Q4BXC4</accession>
<comment type="caution">
    <text evidence="2">The sequence shown here is derived from an EMBL/GenBank/DDBJ whole genome shotgun (WGS) entry which is preliminary data.</text>
</comment>
<evidence type="ECO:0000313" key="2">
    <source>
        <dbReference type="EMBL" id="TQN71236.1"/>
    </source>
</evidence>
<name>A0A5Q4BXC4_9PEZI</name>
<gene>
    <name evidence="2" type="ORF">CSHISOI_04254</name>
</gene>
<organism evidence="2 3">
    <name type="scientific">Colletotrichum shisoi</name>
    <dbReference type="NCBI Taxonomy" id="2078593"/>
    <lineage>
        <taxon>Eukaryota</taxon>
        <taxon>Fungi</taxon>
        <taxon>Dikarya</taxon>
        <taxon>Ascomycota</taxon>
        <taxon>Pezizomycotina</taxon>
        <taxon>Sordariomycetes</taxon>
        <taxon>Hypocreomycetidae</taxon>
        <taxon>Glomerellales</taxon>
        <taxon>Glomerellaceae</taxon>
        <taxon>Colletotrichum</taxon>
        <taxon>Colletotrichum destructivum species complex</taxon>
    </lineage>
</organism>
<reference evidence="2 3" key="1">
    <citation type="journal article" date="2019" name="Sci. Rep.">
        <title>Colletotrichum shisoi sp. nov., an anthracnose pathogen of Perilla frutescens in Japan: molecular phylogenetic, morphological and genomic evidence.</title>
        <authorList>
            <person name="Gan P."/>
            <person name="Tsushima A."/>
            <person name="Hiroyama R."/>
            <person name="Narusaka M."/>
            <person name="Takano Y."/>
            <person name="Narusaka Y."/>
            <person name="Kawaradani M."/>
            <person name="Damm U."/>
            <person name="Shirasu K."/>
        </authorList>
    </citation>
    <scope>NUCLEOTIDE SEQUENCE [LARGE SCALE GENOMIC DNA]</scope>
    <source>
        <strain evidence="2 3">PG-2018a</strain>
    </source>
</reference>
<feature type="region of interest" description="Disordered" evidence="1">
    <location>
        <begin position="1"/>
        <end position="38"/>
    </location>
</feature>
<evidence type="ECO:0000256" key="1">
    <source>
        <dbReference type="SAM" id="MobiDB-lite"/>
    </source>
</evidence>
<dbReference type="AlphaFoldDB" id="A0A5Q4BXC4"/>
<protein>
    <submittedName>
        <fullName evidence="2">Uncharacterized protein</fullName>
    </submittedName>
</protein>
<keyword evidence="3" id="KW-1185">Reference proteome</keyword>
<dbReference type="EMBL" id="PUHP01000292">
    <property type="protein sequence ID" value="TQN71236.1"/>
    <property type="molecule type" value="Genomic_DNA"/>
</dbReference>
<proteinExistence type="predicted"/>